<dbReference type="PANTHER" id="PTHR11109">
    <property type="entry name" value="GTP CYCLOHYDROLASE I"/>
    <property type="match status" value="1"/>
</dbReference>
<comment type="catalytic activity">
    <reaction evidence="1 5">
        <text>GTP + H2O = 7,8-dihydroneopterin 3'-triphosphate + formate + H(+)</text>
        <dbReference type="Rhea" id="RHEA:17473"/>
        <dbReference type="ChEBI" id="CHEBI:15377"/>
        <dbReference type="ChEBI" id="CHEBI:15378"/>
        <dbReference type="ChEBI" id="CHEBI:15740"/>
        <dbReference type="ChEBI" id="CHEBI:37565"/>
        <dbReference type="ChEBI" id="CHEBI:58462"/>
        <dbReference type="EC" id="3.5.4.16"/>
    </reaction>
</comment>
<dbReference type="EMBL" id="VTOY01000012">
    <property type="protein sequence ID" value="TYZ20805.1"/>
    <property type="molecule type" value="Genomic_DNA"/>
</dbReference>
<dbReference type="InterPro" id="IPR020602">
    <property type="entry name" value="GTP_CycHdrlase_I_dom"/>
</dbReference>
<dbReference type="InterPro" id="IPR043134">
    <property type="entry name" value="GTP-CH-I_N"/>
</dbReference>
<dbReference type="FunFam" id="3.30.1130.10:FF:000001">
    <property type="entry name" value="GTP cyclohydrolase 1"/>
    <property type="match status" value="1"/>
</dbReference>
<feature type="binding site" evidence="5">
    <location>
        <position position="77"/>
    </location>
    <ligand>
        <name>Zn(2+)</name>
        <dbReference type="ChEBI" id="CHEBI:29105"/>
    </ligand>
</feature>
<name>A0A5D6W1Z5_9FIRM</name>
<dbReference type="HAMAP" id="MF_00223">
    <property type="entry name" value="FolE"/>
    <property type="match status" value="1"/>
</dbReference>
<dbReference type="NCBIfam" id="NF006826">
    <property type="entry name" value="PRK09347.1-3"/>
    <property type="match status" value="1"/>
</dbReference>
<keyword evidence="5" id="KW-0342">GTP-binding</keyword>
<dbReference type="AlphaFoldDB" id="A0A5D6W1Z5"/>
<keyword evidence="4 5" id="KW-0378">Hydrolase</keyword>
<keyword evidence="5" id="KW-0547">Nucleotide-binding</keyword>
<evidence type="ECO:0000256" key="4">
    <source>
        <dbReference type="ARBA" id="ARBA00022801"/>
    </source>
</evidence>
<accession>A0A5D6W1Z5</accession>
<keyword evidence="5" id="KW-0862">Zinc</keyword>
<evidence type="ECO:0000256" key="3">
    <source>
        <dbReference type="ARBA" id="ARBA00022563"/>
    </source>
</evidence>
<dbReference type="PROSITE" id="PS00859">
    <property type="entry name" value="GTP_CYCLOHYDROL_1_1"/>
    <property type="match status" value="1"/>
</dbReference>
<dbReference type="NCBIfam" id="TIGR00063">
    <property type="entry name" value="folE"/>
    <property type="match status" value="1"/>
</dbReference>
<comment type="similarity">
    <text evidence="5">Belongs to the GTP cyclohydrolase I family.</text>
</comment>
<evidence type="ECO:0000313" key="8">
    <source>
        <dbReference type="Proteomes" id="UP000323646"/>
    </source>
</evidence>
<dbReference type="EC" id="3.5.4.16" evidence="5"/>
<protein>
    <recommendedName>
        <fullName evidence="5">GTP cyclohydrolase 1</fullName>
        <ecNumber evidence="5">3.5.4.16</ecNumber>
    </recommendedName>
    <alternativeName>
        <fullName evidence="5">GTP cyclohydrolase I</fullName>
        <shortName evidence="5">GTP-CH-I</shortName>
    </alternativeName>
</protein>
<comment type="caution">
    <text evidence="7">The sequence shown here is derived from an EMBL/GenBank/DDBJ whole genome shotgun (WGS) entry which is preliminary data.</text>
</comment>
<dbReference type="GO" id="GO:0046654">
    <property type="term" value="P:tetrahydrofolate biosynthetic process"/>
    <property type="evidence" value="ECO:0007669"/>
    <property type="project" value="UniProtKB-UniRule"/>
</dbReference>
<dbReference type="GO" id="GO:0005525">
    <property type="term" value="F:GTP binding"/>
    <property type="evidence" value="ECO:0007669"/>
    <property type="project" value="UniProtKB-KW"/>
</dbReference>
<gene>
    <name evidence="5 7" type="primary">folE</name>
    <name evidence="7" type="ORF">FZ040_11190</name>
</gene>
<dbReference type="PANTHER" id="PTHR11109:SF7">
    <property type="entry name" value="GTP CYCLOHYDROLASE 1"/>
    <property type="match status" value="1"/>
</dbReference>
<dbReference type="GO" id="GO:0003934">
    <property type="term" value="F:GTP cyclohydrolase I activity"/>
    <property type="evidence" value="ECO:0007669"/>
    <property type="project" value="UniProtKB-UniRule"/>
</dbReference>
<keyword evidence="5" id="KW-0479">Metal-binding</keyword>
<dbReference type="GO" id="GO:0008270">
    <property type="term" value="F:zinc ion binding"/>
    <property type="evidence" value="ECO:0007669"/>
    <property type="project" value="UniProtKB-UniRule"/>
</dbReference>
<dbReference type="Pfam" id="PF01227">
    <property type="entry name" value="GTP_cyclohydroI"/>
    <property type="match status" value="1"/>
</dbReference>
<dbReference type="Gene3D" id="1.10.286.10">
    <property type="match status" value="1"/>
</dbReference>
<dbReference type="RefSeq" id="WP_149172099.1">
    <property type="nucleotide sequence ID" value="NZ_VTOY01000012.1"/>
</dbReference>
<dbReference type="InterPro" id="IPR018234">
    <property type="entry name" value="GTP_CycHdrlase_I_CS"/>
</dbReference>
<organism evidence="7 8">
    <name type="scientific">Selenomonas ruminis</name>
    <dbReference type="NCBI Taxonomy" id="2593411"/>
    <lineage>
        <taxon>Bacteria</taxon>
        <taxon>Bacillati</taxon>
        <taxon>Bacillota</taxon>
        <taxon>Negativicutes</taxon>
        <taxon>Selenomonadales</taxon>
        <taxon>Selenomonadaceae</taxon>
        <taxon>Selenomonas</taxon>
    </lineage>
</organism>
<dbReference type="InterPro" id="IPR001474">
    <property type="entry name" value="GTP_CycHdrlase_I"/>
</dbReference>
<dbReference type="InterPro" id="IPR043133">
    <property type="entry name" value="GTP-CH-I_C/QueF"/>
</dbReference>
<keyword evidence="3 5" id="KW-0554">One-carbon metabolism</keyword>
<dbReference type="SUPFAM" id="SSF55620">
    <property type="entry name" value="Tetrahydrobiopterin biosynthesis enzymes-like"/>
    <property type="match status" value="1"/>
</dbReference>
<proteinExistence type="inferred from homology"/>
<evidence type="ECO:0000313" key="7">
    <source>
        <dbReference type="EMBL" id="TYZ20805.1"/>
    </source>
</evidence>
<comment type="pathway">
    <text evidence="2 5">Cofactor biosynthesis; 7,8-dihydroneopterin triphosphate biosynthesis; 7,8-dihydroneopterin triphosphate from GTP: step 1/1.</text>
</comment>
<dbReference type="OrthoDB" id="9801207at2"/>
<evidence type="ECO:0000259" key="6">
    <source>
        <dbReference type="Pfam" id="PF01227"/>
    </source>
</evidence>
<dbReference type="UniPathway" id="UPA00848">
    <property type="reaction ID" value="UER00151"/>
</dbReference>
<dbReference type="NCBIfam" id="NF006825">
    <property type="entry name" value="PRK09347.1-2"/>
    <property type="match status" value="1"/>
</dbReference>
<evidence type="ECO:0000256" key="1">
    <source>
        <dbReference type="ARBA" id="ARBA00001052"/>
    </source>
</evidence>
<keyword evidence="8" id="KW-1185">Reference proteome</keyword>
<dbReference type="GO" id="GO:0005737">
    <property type="term" value="C:cytoplasm"/>
    <property type="evidence" value="ECO:0007669"/>
    <property type="project" value="TreeGrafter"/>
</dbReference>
<dbReference type="GO" id="GO:0006730">
    <property type="term" value="P:one-carbon metabolic process"/>
    <property type="evidence" value="ECO:0007669"/>
    <property type="project" value="UniProtKB-UniRule"/>
</dbReference>
<evidence type="ECO:0000256" key="5">
    <source>
        <dbReference type="HAMAP-Rule" id="MF_00223"/>
    </source>
</evidence>
<dbReference type="GO" id="GO:0006729">
    <property type="term" value="P:tetrahydrobiopterin biosynthetic process"/>
    <property type="evidence" value="ECO:0007669"/>
    <property type="project" value="TreeGrafter"/>
</dbReference>
<feature type="binding site" evidence="5">
    <location>
        <position position="74"/>
    </location>
    <ligand>
        <name>Zn(2+)</name>
        <dbReference type="ChEBI" id="CHEBI:29105"/>
    </ligand>
</feature>
<dbReference type="Gene3D" id="3.30.1130.10">
    <property type="match status" value="1"/>
</dbReference>
<reference evidence="7 8" key="1">
    <citation type="submission" date="2019-08" db="EMBL/GenBank/DDBJ databases">
        <title>Selenomonas sp. mPRGC5 and Selenomonas sp. mPRGC8 isolated from ruminal fluid of dairy goat (Capra hircus).</title>
        <authorList>
            <person name="Poothong S."/>
            <person name="Nuengjamnong C."/>
            <person name="Tanasupawat S."/>
        </authorList>
    </citation>
    <scope>NUCLEOTIDE SEQUENCE [LARGE SCALE GENOMIC DNA]</scope>
    <source>
        <strain evidence="8">mPRGC5</strain>
    </source>
</reference>
<feature type="binding site" evidence="5">
    <location>
        <position position="146"/>
    </location>
    <ligand>
        <name>Zn(2+)</name>
        <dbReference type="ChEBI" id="CHEBI:29105"/>
    </ligand>
</feature>
<sequence>MNEKAIRAMRDFLDAVGVDIEARGMEKTPERVAQMYQFLFDGMGKDTSDIWGETFDAGSDGIVAVRNIPFYSMCEHHLVPFFGEVSIAYLPKDGRVAGFSKFSKLVEVLSHQPQLQERLTAQIAAAVQRDLGARGVLVVVEAKQLCMTMRGDLAHGTRTVTSEKNGVFQTDSALYQQAWMILGGEKS</sequence>
<evidence type="ECO:0000256" key="2">
    <source>
        <dbReference type="ARBA" id="ARBA00005080"/>
    </source>
</evidence>
<feature type="domain" description="GTP cyclohydrolase I" evidence="6">
    <location>
        <begin position="7"/>
        <end position="178"/>
    </location>
</feature>
<comment type="subunit">
    <text evidence="5">Homopolymer.</text>
</comment>
<dbReference type="Proteomes" id="UP000323646">
    <property type="component" value="Unassembled WGS sequence"/>
</dbReference>